<proteinExistence type="predicted"/>
<protein>
    <recommendedName>
        <fullName evidence="4">Tyr recombinase domain-containing protein</fullName>
    </recommendedName>
</protein>
<evidence type="ECO:0008006" key="4">
    <source>
        <dbReference type="Google" id="ProtNLM"/>
    </source>
</evidence>
<gene>
    <name evidence="2" type="ORF">Acor_65370</name>
</gene>
<dbReference type="EMBL" id="BLAD01000082">
    <property type="protein sequence ID" value="GES04469.1"/>
    <property type="molecule type" value="Genomic_DNA"/>
</dbReference>
<evidence type="ECO:0000313" key="2">
    <source>
        <dbReference type="EMBL" id="GES04469.1"/>
    </source>
</evidence>
<accession>A0A5M3W7Z5</accession>
<dbReference type="SUPFAM" id="SSF56349">
    <property type="entry name" value="DNA breaking-rejoining enzymes"/>
    <property type="match status" value="1"/>
</dbReference>
<dbReference type="AlphaFoldDB" id="A0A5M3W7Z5"/>
<dbReference type="InterPro" id="IPR011010">
    <property type="entry name" value="DNA_brk_join_enz"/>
</dbReference>
<dbReference type="GO" id="GO:0003677">
    <property type="term" value="F:DNA binding"/>
    <property type="evidence" value="ECO:0007669"/>
    <property type="project" value="InterPro"/>
</dbReference>
<dbReference type="Proteomes" id="UP000334990">
    <property type="component" value="Unassembled WGS sequence"/>
</dbReference>
<keyword evidence="3" id="KW-1185">Reference proteome</keyword>
<comment type="caution">
    <text evidence="2">The sequence shown here is derived from an EMBL/GenBank/DDBJ whole genome shotgun (WGS) entry which is preliminary data.</text>
</comment>
<organism evidence="2 3">
    <name type="scientific">Acrocarpospora corrugata</name>
    <dbReference type="NCBI Taxonomy" id="35763"/>
    <lineage>
        <taxon>Bacteria</taxon>
        <taxon>Bacillati</taxon>
        <taxon>Actinomycetota</taxon>
        <taxon>Actinomycetes</taxon>
        <taxon>Streptosporangiales</taxon>
        <taxon>Streptosporangiaceae</taxon>
        <taxon>Acrocarpospora</taxon>
    </lineage>
</organism>
<dbReference type="GO" id="GO:0015074">
    <property type="term" value="P:DNA integration"/>
    <property type="evidence" value="ECO:0007669"/>
    <property type="project" value="InterPro"/>
</dbReference>
<sequence>MPADAARSIVFQTWGYMRLALAAGDDLRVVQGLLGHASIVVTADIYASVLPKLYHDSARKTARLVLVAARQTPRAAKGARAIPM</sequence>
<dbReference type="InterPro" id="IPR013762">
    <property type="entry name" value="Integrase-like_cat_sf"/>
</dbReference>
<keyword evidence="1" id="KW-0233">DNA recombination</keyword>
<evidence type="ECO:0000256" key="1">
    <source>
        <dbReference type="ARBA" id="ARBA00023172"/>
    </source>
</evidence>
<evidence type="ECO:0000313" key="3">
    <source>
        <dbReference type="Proteomes" id="UP000334990"/>
    </source>
</evidence>
<dbReference type="Gene3D" id="1.10.443.10">
    <property type="entry name" value="Intergrase catalytic core"/>
    <property type="match status" value="1"/>
</dbReference>
<dbReference type="GO" id="GO:0006310">
    <property type="term" value="P:DNA recombination"/>
    <property type="evidence" value="ECO:0007669"/>
    <property type="project" value="UniProtKB-KW"/>
</dbReference>
<name>A0A5M3W7Z5_9ACTN</name>
<reference evidence="2 3" key="1">
    <citation type="submission" date="2019-10" db="EMBL/GenBank/DDBJ databases">
        <title>Whole genome shotgun sequence of Acrocarpospora corrugata NBRC 13972.</title>
        <authorList>
            <person name="Ichikawa N."/>
            <person name="Kimura A."/>
            <person name="Kitahashi Y."/>
            <person name="Komaki H."/>
            <person name="Oguchi A."/>
        </authorList>
    </citation>
    <scope>NUCLEOTIDE SEQUENCE [LARGE SCALE GENOMIC DNA]</scope>
    <source>
        <strain evidence="2 3">NBRC 13972</strain>
    </source>
</reference>